<evidence type="ECO:0000256" key="1">
    <source>
        <dbReference type="PROSITE-ProRule" id="PRU00169"/>
    </source>
</evidence>
<keyword evidence="2" id="KW-0175">Coiled coil</keyword>
<feature type="domain" description="Response regulatory" evidence="3">
    <location>
        <begin position="10"/>
        <end position="127"/>
    </location>
</feature>
<keyword evidence="5" id="KW-0808">Transferase</keyword>
<dbReference type="SMART" id="SM00267">
    <property type="entry name" value="GGDEF"/>
    <property type="match status" value="1"/>
</dbReference>
<dbReference type="PANTHER" id="PTHR46663">
    <property type="entry name" value="DIGUANYLATE CYCLASE DGCT-RELATED"/>
    <property type="match status" value="1"/>
</dbReference>
<comment type="caution">
    <text evidence="5">The sequence shown here is derived from an EMBL/GenBank/DDBJ whole genome shotgun (WGS) entry which is preliminary data.</text>
</comment>
<sequence length="337" mass="37273">MNRIATLQPKILIADDHRPNLIAMRRLLAGIDAEIVEAMTGNDVLAAALDHEFALILLDVQMPDMNGFEAATLLAGEERTRSTPIIFVTASHADDVNRLRGYSFGAVDYITKPLNEVILLSKVRIFLELYRNKVALRSALSDLSERNRQLEREVQERRMAEEQVRHLAHHDGLTGLANRLLFMARLEAAIARARADSGGFALAYLDIDDFKPINDQHGHQAGDELLRLIAGRLRSGLRYDETGARLGGDEFALILNVDNLHDAASRAGEIARSLFEPYDVQSRTAGGNVDVRIRGSLGVALYPQHGDDSEAMIHAADVAMYAAKRDQTQLHLLGDLL</sequence>
<dbReference type="SUPFAM" id="SSF55073">
    <property type="entry name" value="Nucleotide cyclase"/>
    <property type="match status" value="1"/>
</dbReference>
<dbReference type="Proteomes" id="UP001595886">
    <property type="component" value="Unassembled WGS sequence"/>
</dbReference>
<dbReference type="PANTHER" id="PTHR46663:SF2">
    <property type="entry name" value="GGDEF DOMAIN-CONTAINING PROTEIN"/>
    <property type="match status" value="1"/>
</dbReference>
<evidence type="ECO:0000313" key="6">
    <source>
        <dbReference type="Proteomes" id="UP001595886"/>
    </source>
</evidence>
<dbReference type="InterPro" id="IPR000160">
    <property type="entry name" value="GGDEF_dom"/>
</dbReference>
<proteinExistence type="predicted"/>
<dbReference type="NCBIfam" id="TIGR00254">
    <property type="entry name" value="GGDEF"/>
    <property type="match status" value="1"/>
</dbReference>
<evidence type="ECO:0000259" key="3">
    <source>
        <dbReference type="PROSITE" id="PS50110"/>
    </source>
</evidence>
<evidence type="ECO:0000313" key="5">
    <source>
        <dbReference type="EMBL" id="MFC4822012.1"/>
    </source>
</evidence>
<dbReference type="Gene3D" id="3.30.70.270">
    <property type="match status" value="1"/>
</dbReference>
<keyword evidence="5" id="KW-0548">Nucleotidyltransferase</keyword>
<feature type="coiled-coil region" evidence="2">
    <location>
        <begin position="133"/>
        <end position="163"/>
    </location>
</feature>
<dbReference type="EMBL" id="JBHSHD010000013">
    <property type="protein sequence ID" value="MFC4822012.1"/>
    <property type="molecule type" value="Genomic_DNA"/>
</dbReference>
<dbReference type="InterPro" id="IPR001789">
    <property type="entry name" value="Sig_transdc_resp-reg_receiver"/>
</dbReference>
<name>A0ABV9R2L6_9GAMM</name>
<protein>
    <submittedName>
        <fullName evidence="5">Diguanylate cyclase domain-containing protein</fullName>
        <ecNumber evidence="5">2.7.7.65</ecNumber>
    </submittedName>
</protein>
<dbReference type="Gene3D" id="3.40.50.2300">
    <property type="match status" value="1"/>
</dbReference>
<dbReference type="PROSITE" id="PS50887">
    <property type="entry name" value="GGDEF"/>
    <property type="match status" value="1"/>
</dbReference>
<dbReference type="SMART" id="SM00448">
    <property type="entry name" value="REC"/>
    <property type="match status" value="1"/>
</dbReference>
<keyword evidence="1" id="KW-0597">Phosphoprotein</keyword>
<dbReference type="CDD" id="cd01949">
    <property type="entry name" value="GGDEF"/>
    <property type="match status" value="1"/>
</dbReference>
<dbReference type="EC" id="2.7.7.65" evidence="5"/>
<dbReference type="InterPro" id="IPR029787">
    <property type="entry name" value="Nucleotide_cyclase"/>
</dbReference>
<feature type="domain" description="GGDEF" evidence="4">
    <location>
        <begin position="198"/>
        <end position="336"/>
    </location>
</feature>
<dbReference type="Pfam" id="PF00990">
    <property type="entry name" value="GGDEF"/>
    <property type="match status" value="1"/>
</dbReference>
<evidence type="ECO:0000256" key="2">
    <source>
        <dbReference type="SAM" id="Coils"/>
    </source>
</evidence>
<feature type="modified residue" description="4-aspartylphosphate" evidence="1">
    <location>
        <position position="59"/>
    </location>
</feature>
<dbReference type="GO" id="GO:0052621">
    <property type="term" value="F:diguanylate cyclase activity"/>
    <property type="evidence" value="ECO:0007669"/>
    <property type="project" value="UniProtKB-EC"/>
</dbReference>
<keyword evidence="6" id="KW-1185">Reference proteome</keyword>
<gene>
    <name evidence="5" type="ORF">ACFO6Q_16935</name>
</gene>
<dbReference type="InterPro" id="IPR011006">
    <property type="entry name" value="CheY-like_superfamily"/>
</dbReference>
<reference evidence="6" key="1">
    <citation type="journal article" date="2019" name="Int. J. Syst. Evol. Microbiol.">
        <title>The Global Catalogue of Microorganisms (GCM) 10K type strain sequencing project: providing services to taxonomists for standard genome sequencing and annotation.</title>
        <authorList>
            <consortium name="The Broad Institute Genomics Platform"/>
            <consortium name="The Broad Institute Genome Sequencing Center for Infectious Disease"/>
            <person name="Wu L."/>
            <person name="Ma J."/>
        </authorList>
    </citation>
    <scope>NUCLEOTIDE SEQUENCE [LARGE SCALE GENOMIC DNA]</scope>
    <source>
        <strain evidence="6">CCUG 30340</strain>
    </source>
</reference>
<accession>A0ABV9R2L6</accession>
<dbReference type="PROSITE" id="PS50110">
    <property type="entry name" value="RESPONSE_REGULATORY"/>
    <property type="match status" value="1"/>
</dbReference>
<dbReference type="InterPro" id="IPR052163">
    <property type="entry name" value="DGC-Regulatory_Protein"/>
</dbReference>
<dbReference type="Pfam" id="PF00072">
    <property type="entry name" value="Response_reg"/>
    <property type="match status" value="1"/>
</dbReference>
<dbReference type="InterPro" id="IPR043128">
    <property type="entry name" value="Rev_trsase/Diguanyl_cyclase"/>
</dbReference>
<dbReference type="SUPFAM" id="SSF52172">
    <property type="entry name" value="CheY-like"/>
    <property type="match status" value="1"/>
</dbReference>
<dbReference type="RefSeq" id="WP_380022294.1">
    <property type="nucleotide sequence ID" value="NZ_JBHSHD010000013.1"/>
</dbReference>
<evidence type="ECO:0000259" key="4">
    <source>
        <dbReference type="PROSITE" id="PS50887"/>
    </source>
</evidence>
<organism evidence="5 6">
    <name type="scientific">Dokdonella ginsengisoli</name>
    <dbReference type="NCBI Taxonomy" id="363846"/>
    <lineage>
        <taxon>Bacteria</taxon>
        <taxon>Pseudomonadati</taxon>
        <taxon>Pseudomonadota</taxon>
        <taxon>Gammaproteobacteria</taxon>
        <taxon>Lysobacterales</taxon>
        <taxon>Rhodanobacteraceae</taxon>
        <taxon>Dokdonella</taxon>
    </lineage>
</organism>